<accession>L8HEG6</accession>
<evidence type="ECO:0000313" key="3">
    <source>
        <dbReference type="Proteomes" id="UP000011083"/>
    </source>
</evidence>
<dbReference type="EMBL" id="KB007857">
    <property type="protein sequence ID" value="ELR23560.1"/>
    <property type="molecule type" value="Genomic_DNA"/>
</dbReference>
<feature type="region of interest" description="Disordered" evidence="1">
    <location>
        <begin position="76"/>
        <end position="120"/>
    </location>
</feature>
<organism evidence="2 3">
    <name type="scientific">Acanthamoeba castellanii (strain ATCC 30010 / Neff)</name>
    <dbReference type="NCBI Taxonomy" id="1257118"/>
    <lineage>
        <taxon>Eukaryota</taxon>
        <taxon>Amoebozoa</taxon>
        <taxon>Discosea</taxon>
        <taxon>Longamoebia</taxon>
        <taxon>Centramoebida</taxon>
        <taxon>Acanthamoebidae</taxon>
        <taxon>Acanthamoeba</taxon>
    </lineage>
</organism>
<proteinExistence type="predicted"/>
<dbReference type="Proteomes" id="UP000011083">
    <property type="component" value="Unassembled WGS sequence"/>
</dbReference>
<name>L8HEG6_ACACF</name>
<evidence type="ECO:0000256" key="1">
    <source>
        <dbReference type="SAM" id="MobiDB-lite"/>
    </source>
</evidence>
<reference evidence="2 3" key="1">
    <citation type="journal article" date="2013" name="Genome Biol.">
        <title>Genome of Acanthamoeba castellanii highlights extensive lateral gene transfer and early evolution of tyrosine kinase signaling.</title>
        <authorList>
            <person name="Clarke M."/>
            <person name="Lohan A.J."/>
            <person name="Liu B."/>
            <person name="Lagkouvardos I."/>
            <person name="Roy S."/>
            <person name="Zafar N."/>
            <person name="Bertelli C."/>
            <person name="Schilde C."/>
            <person name="Kianianmomeni A."/>
            <person name="Burglin T.R."/>
            <person name="Frech C."/>
            <person name="Turcotte B."/>
            <person name="Kopec K.O."/>
            <person name="Synnott J.M."/>
            <person name="Choo C."/>
            <person name="Paponov I."/>
            <person name="Finkler A."/>
            <person name="Soon Heng Tan C."/>
            <person name="Hutchins A.P."/>
            <person name="Weinmeier T."/>
            <person name="Rattei T."/>
            <person name="Chu J.S."/>
            <person name="Gimenez G."/>
            <person name="Irimia M."/>
            <person name="Rigden D.J."/>
            <person name="Fitzpatrick D.A."/>
            <person name="Lorenzo-Morales J."/>
            <person name="Bateman A."/>
            <person name="Chiu C.H."/>
            <person name="Tang P."/>
            <person name="Hegemann P."/>
            <person name="Fromm H."/>
            <person name="Raoult D."/>
            <person name="Greub G."/>
            <person name="Miranda-Saavedra D."/>
            <person name="Chen N."/>
            <person name="Nash P."/>
            <person name="Ginger M.L."/>
            <person name="Horn M."/>
            <person name="Schaap P."/>
            <person name="Caler L."/>
            <person name="Loftus B."/>
        </authorList>
    </citation>
    <scope>NUCLEOTIDE SEQUENCE [LARGE SCALE GENOMIC DNA]</scope>
    <source>
        <strain evidence="2 3">Neff</strain>
    </source>
</reference>
<dbReference type="VEuPathDB" id="AmoebaDB:ACA1_071820"/>
<gene>
    <name evidence="2" type="ORF">ACA1_071820</name>
</gene>
<protein>
    <submittedName>
        <fullName evidence="2">Uncharacterized protein</fullName>
    </submittedName>
</protein>
<dbReference type="RefSeq" id="XP_004353088.1">
    <property type="nucleotide sequence ID" value="XM_004353036.1"/>
</dbReference>
<sequence>MGAAAVEVYSLCLQAASSEAFTREDWCGKLQERLTLMDTYATLLKLSPTLSGSDNTINSSTTATAGICVIPRSVSSGHLSSLPPSPQPGPAARSSDMASPPCIGEVHPNMNSNPSVVPAVLPPHRKQFKRKRRRRVEREEGGAYLPQEAGDVMSSPLRLMAEQPEPVQQHQPQRRHVPLAPARLAPQLGFNHDLCHNKRSSIYGLLN</sequence>
<dbReference type="GeneID" id="14924541"/>
<evidence type="ECO:0000313" key="2">
    <source>
        <dbReference type="EMBL" id="ELR23560.1"/>
    </source>
</evidence>
<dbReference type="AlphaFoldDB" id="L8HEG6"/>
<keyword evidence="3" id="KW-1185">Reference proteome</keyword>
<dbReference type="KEGG" id="acan:ACA1_071820"/>